<gene>
    <name evidence="2" type="ORF">FXF68_20565</name>
</gene>
<dbReference type="PANTHER" id="PTHR48100">
    <property type="entry name" value="BROAD-SPECIFICITY PHOSPHATASE YOR283W-RELATED"/>
    <property type="match status" value="1"/>
</dbReference>
<feature type="binding site" evidence="1">
    <location>
        <position position="58"/>
    </location>
    <ligand>
        <name>substrate</name>
    </ligand>
</feature>
<dbReference type="PANTHER" id="PTHR48100:SF15">
    <property type="entry name" value="SEDOHEPTULOSE 1,7-BISPHOSPHATASE"/>
    <property type="match status" value="1"/>
</dbReference>
<dbReference type="InterPro" id="IPR013078">
    <property type="entry name" value="His_Pase_superF_clade-1"/>
</dbReference>
<dbReference type="AlphaFoldDB" id="A0A5D3FIN7"/>
<evidence type="ECO:0000313" key="3">
    <source>
        <dbReference type="Proteomes" id="UP000323505"/>
    </source>
</evidence>
<feature type="binding site" evidence="1">
    <location>
        <begin position="21"/>
        <end position="22"/>
    </location>
    <ligand>
        <name>substrate</name>
    </ligand>
</feature>
<protein>
    <submittedName>
        <fullName evidence="2">Histidine phosphatase family protein</fullName>
    </submittedName>
</protein>
<dbReference type="GO" id="GO:0070297">
    <property type="term" value="P:regulation of phosphorelay signal transduction system"/>
    <property type="evidence" value="ECO:0007669"/>
    <property type="project" value="TreeGrafter"/>
</dbReference>
<evidence type="ECO:0000313" key="2">
    <source>
        <dbReference type="EMBL" id="TYK48073.1"/>
    </source>
</evidence>
<dbReference type="Gene3D" id="3.40.50.1240">
    <property type="entry name" value="Phosphoglycerate mutase-like"/>
    <property type="match status" value="1"/>
</dbReference>
<dbReference type="CDD" id="cd07067">
    <property type="entry name" value="HP_PGM_like"/>
    <property type="match status" value="1"/>
</dbReference>
<sequence>MGELILLRHGETEWSRARRHTGRTDLPLTERGEEQARALRGALRGRRIVRTVASPAERALRTAELAGLRVDDVDPDLWEWDYGGYEGVTTPEIQEERPDWYLWDDGVIPGDAAHPGETVEEIGARADAVLARVRPLLADGDVALVAHGHVLRVLTARRLGLAPAQGRLFALETGTVSALGAEHGRPVITAWNVPA</sequence>
<dbReference type="Pfam" id="PF00300">
    <property type="entry name" value="His_Phos_1"/>
    <property type="match status" value="1"/>
</dbReference>
<dbReference type="GO" id="GO:0101006">
    <property type="term" value="F:protein histidine phosphatase activity"/>
    <property type="evidence" value="ECO:0007669"/>
    <property type="project" value="TreeGrafter"/>
</dbReference>
<dbReference type="SUPFAM" id="SSF53254">
    <property type="entry name" value="Phosphoglycerate mutase-like"/>
    <property type="match status" value="1"/>
</dbReference>
<dbReference type="Proteomes" id="UP000323505">
    <property type="component" value="Unassembled WGS sequence"/>
</dbReference>
<name>A0A5D3FIN7_9ACTN</name>
<comment type="caution">
    <text evidence="2">The sequence shown here is derived from an EMBL/GenBank/DDBJ whole genome shotgun (WGS) entry which is preliminary data.</text>
</comment>
<dbReference type="InterPro" id="IPR050275">
    <property type="entry name" value="PGM_Phosphatase"/>
</dbReference>
<organism evidence="2 3">
    <name type="scientific">Actinomadura decatromicini</name>
    <dbReference type="NCBI Taxonomy" id="2604572"/>
    <lineage>
        <taxon>Bacteria</taxon>
        <taxon>Bacillati</taxon>
        <taxon>Actinomycetota</taxon>
        <taxon>Actinomycetes</taxon>
        <taxon>Streptosporangiales</taxon>
        <taxon>Thermomonosporaceae</taxon>
        <taxon>Actinomadura</taxon>
    </lineage>
</organism>
<evidence type="ECO:0000256" key="1">
    <source>
        <dbReference type="PIRSR" id="PIRSR613078-2"/>
    </source>
</evidence>
<dbReference type="InterPro" id="IPR029033">
    <property type="entry name" value="His_PPase_superfam"/>
</dbReference>
<proteinExistence type="predicted"/>
<dbReference type="RefSeq" id="WP_148761618.1">
    <property type="nucleotide sequence ID" value="NZ_VSRQ01000004.1"/>
</dbReference>
<reference evidence="2 3" key="1">
    <citation type="submission" date="2019-08" db="EMBL/GenBank/DDBJ databases">
        <title>Actinomadura sp. nov. CYP1-5 isolated from mountain soil.</title>
        <authorList>
            <person name="Songsumanus A."/>
            <person name="Kuncharoen N."/>
            <person name="Kudo T."/>
            <person name="Yuki M."/>
            <person name="Igarashi Y."/>
            <person name="Tanasupawat S."/>
        </authorList>
    </citation>
    <scope>NUCLEOTIDE SEQUENCE [LARGE SCALE GENOMIC DNA]</scope>
    <source>
        <strain evidence="2 3">CYP1-5</strain>
    </source>
</reference>
<accession>A0A5D3FIN7</accession>
<keyword evidence="3" id="KW-1185">Reference proteome</keyword>
<dbReference type="SMART" id="SM00855">
    <property type="entry name" value="PGAM"/>
    <property type="match status" value="1"/>
</dbReference>
<dbReference type="EMBL" id="VSRQ01000004">
    <property type="protein sequence ID" value="TYK48073.1"/>
    <property type="molecule type" value="Genomic_DNA"/>
</dbReference>